<gene>
    <name evidence="1" type="ORF">IEN85_22890</name>
</gene>
<dbReference type="RefSeq" id="WP_191619448.1">
    <property type="nucleotide sequence ID" value="NZ_JACYFG010000060.1"/>
</dbReference>
<keyword evidence="2" id="KW-1185">Reference proteome</keyword>
<evidence type="ECO:0000313" key="1">
    <source>
        <dbReference type="EMBL" id="MBD5782365.1"/>
    </source>
</evidence>
<name>A0A927FDI4_9BACT</name>
<evidence type="ECO:0000313" key="2">
    <source>
        <dbReference type="Proteomes" id="UP000622317"/>
    </source>
</evidence>
<dbReference type="EMBL" id="JACYFG010000060">
    <property type="protein sequence ID" value="MBD5782365.1"/>
    <property type="molecule type" value="Genomic_DNA"/>
</dbReference>
<organism evidence="1 2">
    <name type="scientific">Pelagicoccus enzymogenes</name>
    <dbReference type="NCBI Taxonomy" id="2773457"/>
    <lineage>
        <taxon>Bacteria</taxon>
        <taxon>Pseudomonadati</taxon>
        <taxon>Verrucomicrobiota</taxon>
        <taxon>Opitutia</taxon>
        <taxon>Puniceicoccales</taxon>
        <taxon>Pelagicoccaceae</taxon>
        <taxon>Pelagicoccus</taxon>
    </lineage>
</organism>
<dbReference type="Proteomes" id="UP000622317">
    <property type="component" value="Unassembled WGS sequence"/>
</dbReference>
<reference evidence="1" key="1">
    <citation type="submission" date="2020-09" db="EMBL/GenBank/DDBJ databases">
        <title>Pelagicoccus enzymogenes sp. nov. with an EPS production, isolated from marine sediment.</title>
        <authorList>
            <person name="Feng X."/>
        </authorList>
    </citation>
    <scope>NUCLEOTIDE SEQUENCE</scope>
    <source>
        <strain evidence="1">NFK12</strain>
    </source>
</reference>
<accession>A0A927FDI4</accession>
<sequence length="99" mass="11593">MLNLKRFYTASQVADWERVQAPRAFSLGSGRVRYSEPGVNECFLSKTRCIPHLFQRFCHDFATEDWEATDFLEQQGLVPCERENPIIPTSTEIHYHEEN</sequence>
<protein>
    <submittedName>
        <fullName evidence="1">Uncharacterized protein</fullName>
    </submittedName>
</protein>
<proteinExistence type="predicted"/>
<dbReference type="AlphaFoldDB" id="A0A927FDI4"/>
<comment type="caution">
    <text evidence="1">The sequence shown here is derived from an EMBL/GenBank/DDBJ whole genome shotgun (WGS) entry which is preliminary data.</text>
</comment>